<evidence type="ECO:0000256" key="8">
    <source>
        <dbReference type="ARBA" id="ARBA00023136"/>
    </source>
</evidence>
<keyword evidence="3" id="KW-1003">Cell membrane</keyword>
<sequence>MALITRNFHLVALIILVMLMVASLSYQGLNFYQDLSVEKQTKPVIETRPTNIQTNLKINIQQYNLFGNPAAQTQPKPVQQDTENLPQTNLKLTLRGVSYSDENKVASALIEGPDRKTETYQIGESIAGNTALHAVYPQRVVLSRNGVLENLYFPELSDTGFVAFEPEPDPEPEPDYSTQYAEDRASQAMEPEEESEQSPASNGLSEERKAQIREKLEELRKRMNLSRQ</sequence>
<dbReference type="GO" id="GO:0015031">
    <property type="term" value="P:protein transport"/>
    <property type="evidence" value="ECO:0007669"/>
    <property type="project" value="UniProtKB-KW"/>
</dbReference>
<dbReference type="Proteomes" id="UP000196027">
    <property type="component" value="Chromosome"/>
</dbReference>
<keyword evidence="8" id="KW-0472">Membrane</keyword>
<feature type="region of interest" description="Disordered" evidence="9">
    <location>
        <begin position="162"/>
        <end position="228"/>
    </location>
</feature>
<evidence type="ECO:0000256" key="9">
    <source>
        <dbReference type="SAM" id="MobiDB-lite"/>
    </source>
</evidence>
<dbReference type="Pfam" id="PF11356">
    <property type="entry name" value="T2SSC"/>
    <property type="match status" value="1"/>
</dbReference>
<evidence type="ECO:0000256" key="1">
    <source>
        <dbReference type="ARBA" id="ARBA00004533"/>
    </source>
</evidence>
<evidence type="ECO:0000256" key="5">
    <source>
        <dbReference type="ARBA" id="ARBA00022692"/>
    </source>
</evidence>
<evidence type="ECO:0000313" key="11">
    <source>
        <dbReference type="EMBL" id="ARU56886.1"/>
    </source>
</evidence>
<dbReference type="InterPro" id="IPR024961">
    <property type="entry name" value="T2SS_GspC_N"/>
</dbReference>
<keyword evidence="4" id="KW-0997">Cell inner membrane</keyword>
<evidence type="ECO:0000256" key="2">
    <source>
        <dbReference type="ARBA" id="ARBA00022448"/>
    </source>
</evidence>
<evidence type="ECO:0000256" key="6">
    <source>
        <dbReference type="ARBA" id="ARBA00022927"/>
    </source>
</evidence>
<keyword evidence="5" id="KW-0812">Transmembrane</keyword>
<evidence type="ECO:0000256" key="4">
    <source>
        <dbReference type="ARBA" id="ARBA00022519"/>
    </source>
</evidence>
<comment type="subcellular location">
    <subcellularLocation>
        <location evidence="1">Cell inner membrane</location>
    </subcellularLocation>
</comment>
<dbReference type="AlphaFoldDB" id="A0A1Y0IAV4"/>
<dbReference type="GO" id="GO:0005886">
    <property type="term" value="C:plasma membrane"/>
    <property type="evidence" value="ECO:0007669"/>
    <property type="project" value="UniProtKB-SubCell"/>
</dbReference>
<dbReference type="RefSeq" id="WP_087461840.1">
    <property type="nucleotide sequence ID" value="NZ_CP021425.1"/>
</dbReference>
<feature type="compositionally biased region" description="Basic and acidic residues" evidence="9">
    <location>
        <begin position="205"/>
        <end position="221"/>
    </location>
</feature>
<keyword evidence="2" id="KW-0813">Transport</keyword>
<name>A0A1Y0IAV4_9GAMM</name>
<gene>
    <name evidence="11" type="primary">pulN</name>
    <name evidence="11" type="ORF">OLMES_2838</name>
</gene>
<evidence type="ECO:0000256" key="7">
    <source>
        <dbReference type="ARBA" id="ARBA00022989"/>
    </source>
</evidence>
<evidence type="ECO:0000256" key="3">
    <source>
        <dbReference type="ARBA" id="ARBA00022475"/>
    </source>
</evidence>
<evidence type="ECO:0000259" key="10">
    <source>
        <dbReference type="Pfam" id="PF11356"/>
    </source>
</evidence>
<dbReference type="Gene3D" id="2.30.30.830">
    <property type="match status" value="1"/>
</dbReference>
<protein>
    <submittedName>
        <fullName evidence="11">Type II secretory pathway protein N</fullName>
    </submittedName>
</protein>
<dbReference type="KEGG" id="ome:OLMES_2838"/>
<dbReference type="EMBL" id="CP021425">
    <property type="protein sequence ID" value="ARU56886.1"/>
    <property type="molecule type" value="Genomic_DNA"/>
</dbReference>
<keyword evidence="6" id="KW-0653">Protein transport</keyword>
<dbReference type="OrthoDB" id="5574088at2"/>
<accession>A0A1Y0IAV4</accession>
<reference evidence="11 12" key="1">
    <citation type="submission" date="2017-05" db="EMBL/GenBank/DDBJ databases">
        <title>Genomic insights into alkan degradation activity of Oleiphilus messinensis.</title>
        <authorList>
            <person name="Kozyavkin S.A."/>
            <person name="Slesarev A.I."/>
            <person name="Golyshin P.N."/>
            <person name="Korzhenkov A."/>
            <person name="Golyshina O.N."/>
            <person name="Toshchakov S.V."/>
        </authorList>
    </citation>
    <scope>NUCLEOTIDE SEQUENCE [LARGE SCALE GENOMIC DNA]</scope>
    <source>
        <strain evidence="11 12">ME102</strain>
    </source>
</reference>
<organism evidence="11 12">
    <name type="scientific">Oleiphilus messinensis</name>
    <dbReference type="NCBI Taxonomy" id="141451"/>
    <lineage>
        <taxon>Bacteria</taxon>
        <taxon>Pseudomonadati</taxon>
        <taxon>Pseudomonadota</taxon>
        <taxon>Gammaproteobacteria</taxon>
        <taxon>Oceanospirillales</taxon>
        <taxon>Oleiphilaceae</taxon>
        <taxon>Oleiphilus</taxon>
    </lineage>
</organism>
<keyword evidence="7" id="KW-1133">Transmembrane helix</keyword>
<proteinExistence type="predicted"/>
<keyword evidence="12" id="KW-1185">Reference proteome</keyword>
<evidence type="ECO:0000313" key="12">
    <source>
        <dbReference type="Proteomes" id="UP000196027"/>
    </source>
</evidence>
<feature type="domain" description="Type II secretion system protein GspC N-terminal" evidence="10">
    <location>
        <begin position="14"/>
        <end position="153"/>
    </location>
</feature>